<gene>
    <name evidence="2" type="ORF">HKX39_01705</name>
</gene>
<proteinExistence type="predicted"/>
<feature type="domain" description="Haemin-degrading HemS/ChuX" evidence="1">
    <location>
        <begin position="32"/>
        <end position="156"/>
    </location>
</feature>
<evidence type="ECO:0000313" key="2">
    <source>
        <dbReference type="EMBL" id="NOL50894.1"/>
    </source>
</evidence>
<feature type="domain" description="Haemin-degrading HemS/ChuX" evidence="1">
    <location>
        <begin position="203"/>
        <end position="335"/>
    </location>
</feature>
<accession>A0A849P3G2</accession>
<dbReference type="EMBL" id="JABGBN010000001">
    <property type="protein sequence ID" value="NOL50894.1"/>
    <property type="molecule type" value="Genomic_DNA"/>
</dbReference>
<comment type="caution">
    <text evidence="2">The sequence shown here is derived from an EMBL/GenBank/DDBJ whole genome shotgun (WGS) entry which is preliminary data.</text>
</comment>
<sequence length="342" mass="39068">MINRLYLQQQSAALLVQEPKLRIKNVADRLGVCERDLVEAECCDVHSQYLGQDFKSIFKRLGELDEVMALTRNPWCVHERHGKYEDISISEAPVGLVLGPDIDLRLFFMHWGTVWYVQQGEHKSLQFFDKAGVAIHKVYATDKTNKEAWQMLIQDFISTDDIPDIELIPNHKTYAEQAPSNLRTDWLAMKDTHEFFPLLKKWNISRVSALKAAGSDLAQQVPTHTVEAMLTQASEHQIPIMCFVGNHSLIQIHSGPIKKLVRTGPWYNVLDPKFNLHLNTDAIDSVWIVNKPTEDGYITSVEIYEKEGELIAQFFGERKPGVPELTSWRNLLNGFCETPLLG</sequence>
<dbReference type="SUPFAM" id="SSF144064">
    <property type="entry name" value="Heme iron utilization protein-like"/>
    <property type="match status" value="1"/>
</dbReference>
<dbReference type="GO" id="GO:0006826">
    <property type="term" value="P:iron ion transport"/>
    <property type="evidence" value="ECO:0007669"/>
    <property type="project" value="InterPro"/>
</dbReference>
<dbReference type="Gene3D" id="3.40.1570.10">
    <property type="entry name" value="HemS/ChuS/ChuX like domains"/>
    <property type="match status" value="2"/>
</dbReference>
<dbReference type="CDD" id="cd16831">
    <property type="entry name" value="HemS-like_C"/>
    <property type="match status" value="1"/>
</dbReference>
<evidence type="ECO:0000259" key="1">
    <source>
        <dbReference type="Pfam" id="PF05171"/>
    </source>
</evidence>
<keyword evidence="3" id="KW-1185">Reference proteome</keyword>
<dbReference type="InterPro" id="IPR053733">
    <property type="entry name" value="Heme_Transport_Util_sf"/>
</dbReference>
<dbReference type="CDD" id="cd16830">
    <property type="entry name" value="HemS-like_N"/>
    <property type="match status" value="1"/>
</dbReference>
<protein>
    <submittedName>
        <fullName evidence="2">Hemin-degrading factor</fullName>
    </submittedName>
</protein>
<evidence type="ECO:0000313" key="3">
    <source>
        <dbReference type="Proteomes" id="UP000537862"/>
    </source>
</evidence>
<dbReference type="Proteomes" id="UP000537862">
    <property type="component" value="Unassembled WGS sequence"/>
</dbReference>
<dbReference type="Pfam" id="PF05171">
    <property type="entry name" value="HemS"/>
    <property type="match status" value="2"/>
</dbReference>
<dbReference type="RefSeq" id="WP_171679576.1">
    <property type="nucleotide sequence ID" value="NZ_JABGBN010000001.1"/>
</dbReference>
<dbReference type="InterPro" id="IPR007845">
    <property type="entry name" value="HemS/ChuX_dom"/>
</dbReference>
<organism evidence="2 3">
    <name type="scientific">Pelistega suis</name>
    <dbReference type="NCBI Taxonomy" id="1631957"/>
    <lineage>
        <taxon>Bacteria</taxon>
        <taxon>Pseudomonadati</taxon>
        <taxon>Pseudomonadota</taxon>
        <taxon>Betaproteobacteria</taxon>
        <taxon>Burkholderiales</taxon>
        <taxon>Alcaligenaceae</taxon>
        <taxon>Pelistega</taxon>
    </lineage>
</organism>
<name>A0A849P3G2_9BURK</name>
<reference evidence="2 3" key="1">
    <citation type="submission" date="2020-05" db="EMBL/GenBank/DDBJ databases">
        <authorList>
            <person name="Niu N."/>
        </authorList>
    </citation>
    <scope>NUCLEOTIDE SEQUENCE [LARGE SCALE GENOMIC DNA]</scope>
    <source>
        <strain evidence="2 3">3340-03</strain>
    </source>
</reference>
<dbReference type="AlphaFoldDB" id="A0A849P3G2"/>